<dbReference type="PROSITE" id="PS51462">
    <property type="entry name" value="NUDIX"/>
    <property type="match status" value="1"/>
</dbReference>
<keyword evidence="3" id="KW-1185">Reference proteome</keyword>
<protein>
    <submittedName>
        <fullName evidence="2">NUDIX domain-containing protein</fullName>
    </submittedName>
</protein>
<dbReference type="InterPro" id="IPR000086">
    <property type="entry name" value="NUDIX_hydrolase_dom"/>
</dbReference>
<comment type="caution">
    <text evidence="2">The sequence shown here is derived from an EMBL/GenBank/DDBJ whole genome shotgun (WGS) entry which is preliminary data.</text>
</comment>
<dbReference type="OrthoDB" id="129709at2"/>
<dbReference type="InterPro" id="IPR015797">
    <property type="entry name" value="NUDIX_hydrolase-like_dom_sf"/>
</dbReference>
<sequence length="185" mass="20940">MQRHLIELLQNHVSADETEEEHRKNTLGFVSRTPNCASRETLEGHVTASAWILSPDLKSVLLTHHKKLGRWFQLGGHVEDDSSIQAAALREAREESGIAKMDLLDEALFDIDVHLIPERKGTPTHYHYDCRFLILAGDRDFIVSPESNDLAWLALTEIPQSLADDSIVRMQSRTKTVLKRLGKLP</sequence>
<feature type="domain" description="Nudix hydrolase" evidence="1">
    <location>
        <begin position="43"/>
        <end position="176"/>
    </location>
</feature>
<evidence type="ECO:0000313" key="2">
    <source>
        <dbReference type="EMBL" id="RVU38926.1"/>
    </source>
</evidence>
<dbReference type="PANTHER" id="PTHR43222:SF2">
    <property type="entry name" value="NUDIX HYDROLASE 23, CHLOROPLASTIC"/>
    <property type="match status" value="1"/>
</dbReference>
<reference evidence="3" key="1">
    <citation type="submission" date="2019-01" db="EMBL/GenBank/DDBJ databases">
        <title>Gri0909 isolated from a small marine red alga.</title>
        <authorList>
            <person name="Kim J."/>
            <person name="Jeong S.E."/>
            <person name="Jeon C.O."/>
        </authorList>
    </citation>
    <scope>NUCLEOTIDE SEQUENCE [LARGE SCALE GENOMIC DNA]</scope>
    <source>
        <strain evidence="3">Gri0909</strain>
    </source>
</reference>
<dbReference type="CDD" id="cd03674">
    <property type="entry name" value="NUDIX_Hydrolase"/>
    <property type="match status" value="1"/>
</dbReference>
<gene>
    <name evidence="2" type="ORF">EOI86_06585</name>
</gene>
<name>A0A3S2VSQ8_9PROT</name>
<dbReference type="PANTHER" id="PTHR43222">
    <property type="entry name" value="NUDIX HYDROLASE 23"/>
    <property type="match status" value="1"/>
</dbReference>
<organism evidence="2 3">
    <name type="scientific">Hwanghaeella grinnelliae</name>
    <dbReference type="NCBI Taxonomy" id="2500179"/>
    <lineage>
        <taxon>Bacteria</taxon>
        <taxon>Pseudomonadati</taxon>
        <taxon>Pseudomonadota</taxon>
        <taxon>Alphaproteobacteria</taxon>
        <taxon>Rhodospirillales</taxon>
        <taxon>Rhodospirillaceae</taxon>
        <taxon>Hwanghaeella</taxon>
    </lineage>
</organism>
<dbReference type="AlphaFoldDB" id="A0A3S2VSQ8"/>
<dbReference type="SUPFAM" id="SSF55811">
    <property type="entry name" value="Nudix"/>
    <property type="match status" value="1"/>
</dbReference>
<evidence type="ECO:0000259" key="1">
    <source>
        <dbReference type="PROSITE" id="PS51462"/>
    </source>
</evidence>
<dbReference type="RefSeq" id="WP_127764297.1">
    <property type="nucleotide sequence ID" value="NZ_SADE01000001.1"/>
</dbReference>
<dbReference type="EMBL" id="SADE01000001">
    <property type="protein sequence ID" value="RVU38926.1"/>
    <property type="molecule type" value="Genomic_DNA"/>
</dbReference>
<dbReference type="Proteomes" id="UP000287447">
    <property type="component" value="Unassembled WGS sequence"/>
</dbReference>
<proteinExistence type="predicted"/>
<dbReference type="Pfam" id="PF00293">
    <property type="entry name" value="NUDIX"/>
    <property type="match status" value="1"/>
</dbReference>
<dbReference type="GO" id="GO:0003824">
    <property type="term" value="F:catalytic activity"/>
    <property type="evidence" value="ECO:0007669"/>
    <property type="project" value="UniProtKB-ARBA"/>
</dbReference>
<evidence type="ECO:0000313" key="3">
    <source>
        <dbReference type="Proteomes" id="UP000287447"/>
    </source>
</evidence>
<dbReference type="Gene3D" id="3.90.79.10">
    <property type="entry name" value="Nucleoside Triphosphate Pyrophosphohydrolase"/>
    <property type="match status" value="1"/>
</dbReference>
<accession>A0A3S2VSQ8</accession>